<dbReference type="EMBL" id="BAKI01000032">
    <property type="protein sequence ID" value="GAF37412.1"/>
    <property type="molecule type" value="Genomic_DNA"/>
</dbReference>
<organism evidence="4 6">
    <name type="scientific">Lentilactobacillus farraginis DSM 18382 = JCM 14108</name>
    <dbReference type="NCBI Taxonomy" id="1423743"/>
    <lineage>
        <taxon>Bacteria</taxon>
        <taxon>Bacillati</taxon>
        <taxon>Bacillota</taxon>
        <taxon>Bacilli</taxon>
        <taxon>Lactobacillales</taxon>
        <taxon>Lactobacillaceae</taxon>
        <taxon>Lentilactobacillus</taxon>
    </lineage>
</organism>
<dbReference type="EMBL" id="AZFY01000087">
    <property type="protein sequence ID" value="KRM08185.1"/>
    <property type="molecule type" value="Genomic_DNA"/>
</dbReference>
<dbReference type="Proteomes" id="UP000051966">
    <property type="component" value="Unassembled WGS sequence"/>
</dbReference>
<dbReference type="PANTHER" id="PTHR43674">
    <property type="entry name" value="NITRILASE C965.09-RELATED"/>
    <property type="match status" value="1"/>
</dbReference>
<evidence type="ECO:0000313" key="7">
    <source>
        <dbReference type="Proteomes" id="UP000051966"/>
    </source>
</evidence>
<dbReference type="PATRIC" id="fig|1423743.5.peg.270"/>
<gene>
    <name evidence="5" type="ORF">FD41_GL000256</name>
    <name evidence="4" type="ORF">JCM14108_2444</name>
</gene>
<dbReference type="InterPro" id="IPR003010">
    <property type="entry name" value="C-N_Hydrolase"/>
</dbReference>
<dbReference type="PROSITE" id="PS50263">
    <property type="entry name" value="CN_HYDROLASE"/>
    <property type="match status" value="1"/>
</dbReference>
<evidence type="ECO:0000313" key="5">
    <source>
        <dbReference type="EMBL" id="KRM08185.1"/>
    </source>
</evidence>
<feature type="region of interest" description="Disordered" evidence="2">
    <location>
        <begin position="267"/>
        <end position="289"/>
    </location>
</feature>
<dbReference type="CDD" id="cd07197">
    <property type="entry name" value="nitrilase"/>
    <property type="match status" value="1"/>
</dbReference>
<dbReference type="InterPro" id="IPR050345">
    <property type="entry name" value="Aliph_Amidase/BUP"/>
</dbReference>
<dbReference type="Proteomes" id="UP000019488">
    <property type="component" value="Unassembled WGS sequence"/>
</dbReference>
<dbReference type="InterPro" id="IPR036526">
    <property type="entry name" value="C-N_Hydrolase_sf"/>
</dbReference>
<evidence type="ECO:0000259" key="3">
    <source>
        <dbReference type="PROSITE" id="PS50263"/>
    </source>
</evidence>
<dbReference type="GO" id="GO:0016811">
    <property type="term" value="F:hydrolase activity, acting on carbon-nitrogen (but not peptide) bonds, in linear amides"/>
    <property type="evidence" value="ECO:0007669"/>
    <property type="project" value="TreeGrafter"/>
</dbReference>
<keyword evidence="7" id="KW-1185">Reference proteome</keyword>
<dbReference type="STRING" id="1423743.FD41_GL000256"/>
<evidence type="ECO:0000313" key="4">
    <source>
        <dbReference type="EMBL" id="GAF37412.1"/>
    </source>
</evidence>
<evidence type="ECO:0000256" key="1">
    <source>
        <dbReference type="ARBA" id="ARBA00022801"/>
    </source>
</evidence>
<feature type="domain" description="CN hydrolase" evidence="3">
    <location>
        <begin position="3"/>
        <end position="243"/>
    </location>
</feature>
<dbReference type="Pfam" id="PF00795">
    <property type="entry name" value="CN_hydrolase"/>
    <property type="match status" value="1"/>
</dbReference>
<dbReference type="Gene3D" id="3.60.110.10">
    <property type="entry name" value="Carbon-nitrogen hydrolase"/>
    <property type="match status" value="1"/>
</dbReference>
<comment type="caution">
    <text evidence="4">The sequence shown here is derived from an EMBL/GenBank/DDBJ whole genome shotgun (WGS) entry which is preliminary data.</text>
</comment>
<name>X0PJJ3_9LACO</name>
<dbReference type="PANTHER" id="PTHR43674:SF12">
    <property type="entry name" value="NITRILASE C965.09-RELATED"/>
    <property type="match status" value="1"/>
</dbReference>
<proteinExistence type="predicted"/>
<accession>X0PJJ3</accession>
<dbReference type="OrthoDB" id="9811121at2"/>
<dbReference type="eggNOG" id="COG0388">
    <property type="taxonomic scope" value="Bacteria"/>
</dbReference>
<dbReference type="RefSeq" id="WP_035180648.1">
    <property type="nucleotide sequence ID" value="NZ_AZFY01000087.1"/>
</dbReference>
<reference evidence="4" key="1">
    <citation type="journal article" date="2014" name="Genome Announc.">
        <title>Draft Genome Sequences of Two Lactobacillus Strains, L. farraginis JCM 14108T and L. composti JCM 14202T, Isolated from Compost of Distilled Shochu Residue.</title>
        <authorList>
            <person name="Yuki M."/>
            <person name="Oshima K."/>
            <person name="Suda W."/>
            <person name="Kitahara M."/>
            <person name="Kitamura K."/>
            <person name="Iida T."/>
            <person name="Hattori M."/>
            <person name="Ohkuma M."/>
        </authorList>
    </citation>
    <scope>NUCLEOTIDE SEQUENCE [LARGE SCALE GENOMIC DNA]</scope>
    <source>
        <strain evidence="4">JCM 14108</strain>
    </source>
</reference>
<dbReference type="SUPFAM" id="SSF56317">
    <property type="entry name" value="Carbon-nitrogen hydrolase"/>
    <property type="match status" value="1"/>
</dbReference>
<dbReference type="AlphaFoldDB" id="X0PJJ3"/>
<keyword evidence="1" id="KW-0378">Hydrolase</keyword>
<reference evidence="5 7" key="2">
    <citation type="journal article" date="2015" name="Genome Announc.">
        <title>Expanding the biotechnology potential of lactobacilli through comparative genomics of 213 strains and associated genera.</title>
        <authorList>
            <person name="Sun Z."/>
            <person name="Harris H.M."/>
            <person name="McCann A."/>
            <person name="Guo C."/>
            <person name="Argimon S."/>
            <person name="Zhang W."/>
            <person name="Yang X."/>
            <person name="Jeffery I.B."/>
            <person name="Cooney J.C."/>
            <person name="Kagawa T.F."/>
            <person name="Liu W."/>
            <person name="Song Y."/>
            <person name="Salvetti E."/>
            <person name="Wrobel A."/>
            <person name="Rasinkangas P."/>
            <person name="Parkhill J."/>
            <person name="Rea M.C."/>
            <person name="O'Sullivan O."/>
            <person name="Ritari J."/>
            <person name="Douillard F.P."/>
            <person name="Paul Ross R."/>
            <person name="Yang R."/>
            <person name="Briner A.E."/>
            <person name="Felis G.E."/>
            <person name="de Vos W.M."/>
            <person name="Barrangou R."/>
            <person name="Klaenhammer T.R."/>
            <person name="Caufield P.W."/>
            <person name="Cui Y."/>
            <person name="Zhang H."/>
            <person name="O'Toole P.W."/>
        </authorList>
    </citation>
    <scope>NUCLEOTIDE SEQUENCE [LARGE SCALE GENOMIC DNA]</scope>
    <source>
        <strain evidence="5 7">DSM 18382</strain>
    </source>
</reference>
<evidence type="ECO:0000256" key="2">
    <source>
        <dbReference type="SAM" id="MobiDB-lite"/>
    </source>
</evidence>
<protein>
    <submittedName>
        <fullName evidence="4">Aliphatic amidase AmiE</fullName>
    </submittedName>
    <submittedName>
        <fullName evidence="5">N-carbamoylputrescine amidase</fullName>
    </submittedName>
</protein>
<sequence length="289" mass="33150">MKVQVAAVQFQPQLKRVMFNLKAMADWVDQIKSHYADTQLIIFPELSTTGYECGDAFYQLAEPVSGPAVQLMKKVAARYHVHLIFGFAERDPLTPQKIYNATVLIDDHGQTVGVYRKVHLFDTEQRYFTPGKNYPVFETKIGTIGMMICYDTFFPEAARILALKHADLLTVSTNWERPRIHDWELCVRARALDNIIPIVAANRIGFDRQLDFFGHSKAIDPLGNVIASLDHERSGYLQATIDYDQTRRLRNGYYSIYQDARPETYSKRWPVQGGPDSKDQKTAVVRTRK</sequence>
<evidence type="ECO:0000313" key="6">
    <source>
        <dbReference type="Proteomes" id="UP000019488"/>
    </source>
</evidence>